<accession>A0A162YQF3</accession>
<dbReference type="NCBIfam" id="NF037970">
    <property type="entry name" value="vanZ_1"/>
    <property type="match status" value="1"/>
</dbReference>
<evidence type="ECO:0000313" key="4">
    <source>
        <dbReference type="Proteomes" id="UP000076715"/>
    </source>
</evidence>
<dbReference type="PANTHER" id="PTHR28008:SF1">
    <property type="entry name" value="DOMAIN PROTEIN, PUTATIVE (AFU_ORTHOLOGUE AFUA_3G10980)-RELATED"/>
    <property type="match status" value="1"/>
</dbReference>
<feature type="transmembrane region" description="Helical" evidence="1">
    <location>
        <begin position="76"/>
        <end position="96"/>
    </location>
</feature>
<feature type="transmembrane region" description="Helical" evidence="1">
    <location>
        <begin position="12"/>
        <end position="33"/>
    </location>
</feature>
<evidence type="ECO:0000259" key="2">
    <source>
        <dbReference type="Pfam" id="PF04892"/>
    </source>
</evidence>
<keyword evidence="4" id="KW-1185">Reference proteome</keyword>
<evidence type="ECO:0000256" key="1">
    <source>
        <dbReference type="SAM" id="Phobius"/>
    </source>
</evidence>
<sequence length="135" mass="15573">MVIKRLLGHKFLLAVLLVYSALITWASLARLIIPFKVGVQGSDKIGHFVAYLIFTIVWFAFFFFSKKRKETFKQSIVKSAIICFLYGGLMELLQTLLTNYRSSEWYDVLANTSGIVFAVILLKIFENKLIRIKEK</sequence>
<keyword evidence="1" id="KW-1133">Transmembrane helix</keyword>
<dbReference type="Pfam" id="PF04892">
    <property type="entry name" value="VanZ"/>
    <property type="match status" value="1"/>
</dbReference>
<reference evidence="3 4" key="1">
    <citation type="submission" date="2016-01" db="EMBL/GenBank/DDBJ databases">
        <title>The draft genome sequence of Aquimarina sp. RZW4-3-2.</title>
        <authorList>
            <person name="Wang Y."/>
        </authorList>
    </citation>
    <scope>NUCLEOTIDE SEQUENCE [LARGE SCALE GENOMIC DNA]</scope>
    <source>
        <strain evidence="3 4">RZW4-3-2</strain>
    </source>
</reference>
<feature type="domain" description="VanZ-like" evidence="2">
    <location>
        <begin position="40"/>
        <end position="125"/>
    </location>
</feature>
<dbReference type="InterPro" id="IPR006976">
    <property type="entry name" value="VanZ-like"/>
</dbReference>
<dbReference type="EMBL" id="LQRT01000035">
    <property type="protein sequence ID" value="KZS39286.1"/>
    <property type="molecule type" value="Genomic_DNA"/>
</dbReference>
<proteinExistence type="predicted"/>
<evidence type="ECO:0000313" key="3">
    <source>
        <dbReference type="EMBL" id="KZS39286.1"/>
    </source>
</evidence>
<name>A0A162YQF3_9FLAO</name>
<keyword evidence="1" id="KW-0472">Membrane</keyword>
<gene>
    <name evidence="3" type="ORF">AWE51_12105</name>
</gene>
<feature type="transmembrane region" description="Helical" evidence="1">
    <location>
        <begin position="108"/>
        <end position="125"/>
    </location>
</feature>
<comment type="caution">
    <text evidence="3">The sequence shown here is derived from an EMBL/GenBank/DDBJ whole genome shotgun (WGS) entry which is preliminary data.</text>
</comment>
<protein>
    <recommendedName>
        <fullName evidence="2">VanZ-like domain-containing protein</fullName>
    </recommendedName>
</protein>
<dbReference type="Proteomes" id="UP000076715">
    <property type="component" value="Unassembled WGS sequence"/>
</dbReference>
<dbReference type="STRING" id="1642818.AWE51_12105"/>
<dbReference type="PANTHER" id="PTHR28008">
    <property type="entry name" value="DOMAIN PROTEIN, PUTATIVE (AFU_ORTHOLOGUE AFUA_3G10980)-RELATED"/>
    <property type="match status" value="1"/>
</dbReference>
<dbReference type="AlphaFoldDB" id="A0A162YQF3"/>
<keyword evidence="1" id="KW-0812">Transmembrane</keyword>
<feature type="transmembrane region" description="Helical" evidence="1">
    <location>
        <begin position="45"/>
        <end position="64"/>
    </location>
</feature>
<organism evidence="3 4">
    <name type="scientific">Aquimarina aggregata</name>
    <dbReference type="NCBI Taxonomy" id="1642818"/>
    <lineage>
        <taxon>Bacteria</taxon>
        <taxon>Pseudomonadati</taxon>
        <taxon>Bacteroidota</taxon>
        <taxon>Flavobacteriia</taxon>
        <taxon>Flavobacteriales</taxon>
        <taxon>Flavobacteriaceae</taxon>
        <taxon>Aquimarina</taxon>
    </lineage>
</organism>